<protein>
    <recommendedName>
        <fullName evidence="3">DUF2336 domain-containing protein</fullName>
    </recommendedName>
</protein>
<reference evidence="1 2" key="1">
    <citation type="submission" date="2022-09" db="EMBL/GenBank/DDBJ databases">
        <title>Chelativorans salina sp. nov., a novel slightly halophilic bacterium isolated from a saline lake sediment enrichment.</title>
        <authorList>
            <person name="Gao L."/>
            <person name="Fang B.-Z."/>
            <person name="Li W.-J."/>
        </authorList>
    </citation>
    <scope>NUCLEOTIDE SEQUENCE [LARGE SCALE GENOMIC DNA]</scope>
    <source>
        <strain evidence="1 2">EGI FJ00035</strain>
    </source>
</reference>
<name>A0ABT2LG57_9HYPH</name>
<evidence type="ECO:0000313" key="2">
    <source>
        <dbReference type="Proteomes" id="UP001320831"/>
    </source>
</evidence>
<sequence length="308" mass="33581">MSTADFRHIAFGGGPRNCERLFRAAISAFCTLSHPTKRELAQLDDLALGLFDAVPAEARRFAAAALSECDPAPRDLVRRLAEEPVETSAPLLVRSNALSDVDLIALIGRHGLPHAKAIARRNGLNPVIAALIRALVARAESEAEIAERAEPEVDALETIRCQLRDLMQEIPPEDDEAGDGRPAADPDQAYTSLREAALSDDRQVFATTLARSLDVSIERTRRLTSGIGYADLFTGLRALELTVEQAFLVTAAIFPAQVAHAAAIRLFIERYTTTSTEAARKKVEGWRCKDRLEDRQPAVQAHSVATAR</sequence>
<evidence type="ECO:0008006" key="3">
    <source>
        <dbReference type="Google" id="ProtNLM"/>
    </source>
</evidence>
<gene>
    <name evidence="1" type="ORF">N5A92_00070</name>
</gene>
<comment type="caution">
    <text evidence="1">The sequence shown here is derived from an EMBL/GenBank/DDBJ whole genome shotgun (WGS) entry which is preliminary data.</text>
</comment>
<organism evidence="1 2">
    <name type="scientific">Chelativorans salis</name>
    <dbReference type="NCBI Taxonomy" id="2978478"/>
    <lineage>
        <taxon>Bacteria</taxon>
        <taxon>Pseudomonadati</taxon>
        <taxon>Pseudomonadota</taxon>
        <taxon>Alphaproteobacteria</taxon>
        <taxon>Hyphomicrobiales</taxon>
        <taxon>Phyllobacteriaceae</taxon>
        <taxon>Chelativorans</taxon>
    </lineage>
</organism>
<dbReference type="Proteomes" id="UP001320831">
    <property type="component" value="Unassembled WGS sequence"/>
</dbReference>
<evidence type="ECO:0000313" key="1">
    <source>
        <dbReference type="EMBL" id="MCT7373445.1"/>
    </source>
</evidence>
<dbReference type="EMBL" id="JAOCZP010000001">
    <property type="protein sequence ID" value="MCT7373445.1"/>
    <property type="molecule type" value="Genomic_DNA"/>
</dbReference>
<keyword evidence="2" id="KW-1185">Reference proteome</keyword>
<dbReference type="RefSeq" id="WP_260899766.1">
    <property type="nucleotide sequence ID" value="NZ_JAOCZP010000001.1"/>
</dbReference>
<proteinExistence type="predicted"/>
<accession>A0ABT2LG57</accession>